<evidence type="ECO:0000256" key="5">
    <source>
        <dbReference type="ARBA" id="ARBA00023012"/>
    </source>
</evidence>
<comment type="function">
    <text evidence="9">May play the central regulatory role in sporulation. It may be an element of the effector pathway responsible for the activation of sporulation genes in response to nutritional stress. Spo0A may act in concert with spo0H (a sigma factor) to control the expression of some genes that are critical to the sporulation process.</text>
</comment>
<dbReference type="Gene3D" id="1.10.10.60">
    <property type="entry name" value="Homeodomain-like"/>
    <property type="match status" value="2"/>
</dbReference>
<feature type="domain" description="Response regulatory" evidence="12">
    <location>
        <begin position="3"/>
        <end position="120"/>
    </location>
</feature>
<dbReference type="GO" id="GO:0005737">
    <property type="term" value="C:cytoplasm"/>
    <property type="evidence" value="ECO:0007669"/>
    <property type="project" value="UniProtKB-SubCell"/>
</dbReference>
<dbReference type="PANTHER" id="PTHR42713:SF3">
    <property type="entry name" value="TRANSCRIPTIONAL REGULATORY PROTEIN HPTR"/>
    <property type="match status" value="1"/>
</dbReference>
<dbReference type="PRINTS" id="PR00032">
    <property type="entry name" value="HTHARAC"/>
</dbReference>
<comment type="caution">
    <text evidence="13">The sequence shown here is derived from an EMBL/GenBank/DDBJ whole genome shotgun (WGS) entry which is preliminary data.</text>
</comment>
<reference evidence="13 14" key="1">
    <citation type="submission" date="2018-05" db="EMBL/GenBank/DDBJ databases">
        <authorList>
            <person name="Goeker M."/>
            <person name="Huntemann M."/>
            <person name="Clum A."/>
            <person name="Pillay M."/>
            <person name="Palaniappan K."/>
            <person name="Varghese N."/>
            <person name="Mikhailova N."/>
            <person name="Stamatis D."/>
            <person name="Reddy T."/>
            <person name="Daum C."/>
            <person name="Shapiro N."/>
            <person name="Ivanova N."/>
            <person name="Kyrpides N."/>
            <person name="Woyke T."/>
        </authorList>
    </citation>
    <scope>NUCLEOTIDE SEQUENCE [LARGE SCALE GENOMIC DNA]</scope>
    <source>
        <strain evidence="13 14">DSM 26524</strain>
    </source>
</reference>
<keyword evidence="3" id="KW-0963">Cytoplasm</keyword>
<dbReference type="InterPro" id="IPR051552">
    <property type="entry name" value="HptR"/>
</dbReference>
<dbReference type="GO" id="GO:0003700">
    <property type="term" value="F:DNA-binding transcription factor activity"/>
    <property type="evidence" value="ECO:0007669"/>
    <property type="project" value="InterPro"/>
</dbReference>
<evidence type="ECO:0000256" key="7">
    <source>
        <dbReference type="ARBA" id="ARBA00023125"/>
    </source>
</evidence>
<keyword evidence="5" id="KW-0902">Two-component regulatory system</keyword>
<evidence type="ECO:0000256" key="4">
    <source>
        <dbReference type="ARBA" id="ARBA00022553"/>
    </source>
</evidence>
<dbReference type="PANTHER" id="PTHR42713">
    <property type="entry name" value="HISTIDINE KINASE-RELATED"/>
    <property type="match status" value="1"/>
</dbReference>
<dbReference type="Pfam" id="PF00072">
    <property type="entry name" value="Response_reg"/>
    <property type="match status" value="1"/>
</dbReference>
<dbReference type="InterPro" id="IPR001789">
    <property type="entry name" value="Sig_transdc_resp-reg_receiver"/>
</dbReference>
<evidence type="ECO:0000259" key="12">
    <source>
        <dbReference type="PROSITE" id="PS50110"/>
    </source>
</evidence>
<keyword evidence="4 10" id="KW-0597">Phosphoprotein</keyword>
<evidence type="ECO:0000313" key="14">
    <source>
        <dbReference type="Proteomes" id="UP000245412"/>
    </source>
</evidence>
<dbReference type="EMBL" id="QGGY01000007">
    <property type="protein sequence ID" value="PWJ75214.1"/>
    <property type="molecule type" value="Genomic_DNA"/>
</dbReference>
<keyword evidence="7" id="KW-0238">DNA-binding</keyword>
<dbReference type="InterPro" id="IPR020449">
    <property type="entry name" value="Tscrpt_reg_AraC-type_HTH"/>
</dbReference>
<evidence type="ECO:0000256" key="2">
    <source>
        <dbReference type="ARBA" id="ARBA00018672"/>
    </source>
</evidence>
<dbReference type="SUPFAM" id="SSF52172">
    <property type="entry name" value="CheY-like"/>
    <property type="match status" value="1"/>
</dbReference>
<dbReference type="Proteomes" id="UP000245412">
    <property type="component" value="Unassembled WGS sequence"/>
</dbReference>
<keyword evidence="14" id="KW-1185">Reference proteome</keyword>
<evidence type="ECO:0000256" key="9">
    <source>
        <dbReference type="ARBA" id="ARBA00024867"/>
    </source>
</evidence>
<feature type="domain" description="HTH araC/xylS-type" evidence="11">
    <location>
        <begin position="395"/>
        <end position="493"/>
    </location>
</feature>
<dbReference type="AlphaFoldDB" id="A0AB73T3F7"/>
<dbReference type="Gene3D" id="3.40.50.2300">
    <property type="match status" value="1"/>
</dbReference>
<dbReference type="SMART" id="SM00342">
    <property type="entry name" value="HTH_ARAC"/>
    <property type="match status" value="1"/>
</dbReference>
<keyword evidence="6" id="KW-0805">Transcription regulation</keyword>
<gene>
    <name evidence="13" type="ORF">C7383_107221</name>
</gene>
<dbReference type="InterPro" id="IPR009057">
    <property type="entry name" value="Homeodomain-like_sf"/>
</dbReference>
<keyword evidence="8" id="KW-0804">Transcription</keyword>
<evidence type="ECO:0000256" key="10">
    <source>
        <dbReference type="PROSITE-ProRule" id="PRU00169"/>
    </source>
</evidence>
<dbReference type="CDD" id="cd17536">
    <property type="entry name" value="REC_YesN-like"/>
    <property type="match status" value="1"/>
</dbReference>
<dbReference type="RefSeq" id="WP_257497720.1">
    <property type="nucleotide sequence ID" value="NZ_JANKBI010000024.1"/>
</dbReference>
<evidence type="ECO:0000256" key="3">
    <source>
        <dbReference type="ARBA" id="ARBA00022490"/>
    </source>
</evidence>
<proteinExistence type="predicted"/>
<evidence type="ECO:0000256" key="1">
    <source>
        <dbReference type="ARBA" id="ARBA00004496"/>
    </source>
</evidence>
<dbReference type="PROSITE" id="PS50110">
    <property type="entry name" value="RESPONSE_REGULATORY"/>
    <property type="match status" value="1"/>
</dbReference>
<organism evidence="13 14">
    <name type="scientific">Murimonas intestini</name>
    <dbReference type="NCBI Taxonomy" id="1337051"/>
    <lineage>
        <taxon>Bacteria</taxon>
        <taxon>Bacillati</taxon>
        <taxon>Bacillota</taxon>
        <taxon>Clostridia</taxon>
        <taxon>Lachnospirales</taxon>
        <taxon>Lachnospiraceae</taxon>
        <taxon>Murimonas</taxon>
    </lineage>
</organism>
<dbReference type="InterPro" id="IPR011006">
    <property type="entry name" value="CheY-like_superfamily"/>
</dbReference>
<protein>
    <recommendedName>
        <fullName evidence="2">Stage 0 sporulation protein A homolog</fullName>
    </recommendedName>
</protein>
<sequence>MYQAVIVDDEPYIVEHLTHAIDWNGFQLEIGYAATSSVKALEYVLANPVSIVITDIAMPDMDGLSLIQHIKEAKPYIYVIVLSAYNNFEYARTALKYGAENYLLKPIDSDELSDTISQIAGHIQEREQLNSTYGQAMLTFRNAFTEQWAKNLLSGNELATKAKLLGIDLQAGQFTAVVFSCANGSPDIMSKFFDLFLHYLPGRYTGNFYFEAPTCLVGILSPVPSCTEEIKDFIRRIIHDALSAGLHVFACAGPCVSQFSDVHQSRLLACSYLWLEHTRLLTYFQKENQSLTDAACQALEKYDKGPGEDIDAIKKLYEKYPAFSCTAALLTQRIQMICKDVYRLNEEFPELAEKLAGLPVKSQDASDYARYALQFLRYSGHLLSKLQQSMYPCVDAVIKSVQESDDKDISLKTLALKLNVSPSYLGTIFRRQTGYYFNDYLAEVRLKKAAELLEETDMKIKDIVDKTGFSSQAYFTRTFKRYYNVSPASYRRERSAKKL</sequence>
<dbReference type="InterPro" id="IPR018060">
    <property type="entry name" value="HTH_AraC"/>
</dbReference>
<dbReference type="SUPFAM" id="SSF46689">
    <property type="entry name" value="Homeodomain-like"/>
    <property type="match status" value="1"/>
</dbReference>
<evidence type="ECO:0000256" key="6">
    <source>
        <dbReference type="ARBA" id="ARBA00023015"/>
    </source>
</evidence>
<evidence type="ECO:0000313" key="13">
    <source>
        <dbReference type="EMBL" id="PWJ75214.1"/>
    </source>
</evidence>
<evidence type="ECO:0000256" key="8">
    <source>
        <dbReference type="ARBA" id="ARBA00023163"/>
    </source>
</evidence>
<feature type="modified residue" description="4-aspartylphosphate" evidence="10">
    <location>
        <position position="55"/>
    </location>
</feature>
<dbReference type="GO" id="GO:0043565">
    <property type="term" value="F:sequence-specific DNA binding"/>
    <property type="evidence" value="ECO:0007669"/>
    <property type="project" value="InterPro"/>
</dbReference>
<dbReference type="PROSITE" id="PS01124">
    <property type="entry name" value="HTH_ARAC_FAMILY_2"/>
    <property type="match status" value="1"/>
</dbReference>
<accession>A0AB73T3F7</accession>
<dbReference type="SMART" id="SM00448">
    <property type="entry name" value="REC"/>
    <property type="match status" value="1"/>
</dbReference>
<name>A0AB73T3F7_9FIRM</name>
<evidence type="ECO:0000259" key="11">
    <source>
        <dbReference type="PROSITE" id="PS01124"/>
    </source>
</evidence>
<comment type="subcellular location">
    <subcellularLocation>
        <location evidence="1">Cytoplasm</location>
    </subcellularLocation>
</comment>
<dbReference type="Pfam" id="PF12833">
    <property type="entry name" value="HTH_18"/>
    <property type="match status" value="1"/>
</dbReference>
<dbReference type="GO" id="GO:0000160">
    <property type="term" value="P:phosphorelay signal transduction system"/>
    <property type="evidence" value="ECO:0007669"/>
    <property type="project" value="UniProtKB-KW"/>
</dbReference>